<feature type="transmembrane region" description="Helical" evidence="1">
    <location>
        <begin position="120"/>
        <end position="139"/>
    </location>
</feature>
<dbReference type="Pfam" id="PF14501">
    <property type="entry name" value="HATPase_c_5"/>
    <property type="match status" value="1"/>
</dbReference>
<feature type="transmembrane region" description="Helical" evidence="1">
    <location>
        <begin position="151"/>
        <end position="170"/>
    </location>
</feature>
<organism evidence="3 4">
    <name type="scientific">Loigolactobacillus coryniformis subsp. coryniformis KCTC 3167 = DSM 20001</name>
    <dbReference type="NCBI Taxonomy" id="913848"/>
    <lineage>
        <taxon>Bacteria</taxon>
        <taxon>Bacillati</taxon>
        <taxon>Bacillota</taxon>
        <taxon>Bacilli</taxon>
        <taxon>Lactobacillales</taxon>
        <taxon>Lactobacillaceae</taxon>
        <taxon>Loigolactobacillus</taxon>
    </lineage>
</organism>
<gene>
    <name evidence="3" type="ORF">FD22_GL002366</name>
</gene>
<dbReference type="PANTHER" id="PTHR40448">
    <property type="entry name" value="TWO-COMPONENT SENSOR HISTIDINE KINASE"/>
    <property type="match status" value="1"/>
</dbReference>
<feature type="domain" description="Sensor histidine kinase NatK-like C-terminal" evidence="2">
    <location>
        <begin position="330"/>
        <end position="424"/>
    </location>
</feature>
<dbReference type="Gene3D" id="3.30.565.10">
    <property type="entry name" value="Histidine kinase-like ATPase, C-terminal domain"/>
    <property type="match status" value="1"/>
</dbReference>
<keyword evidence="1" id="KW-0812">Transmembrane</keyword>
<evidence type="ECO:0000259" key="2">
    <source>
        <dbReference type="Pfam" id="PF14501"/>
    </source>
</evidence>
<dbReference type="eggNOG" id="COG3290">
    <property type="taxonomic scope" value="Bacteria"/>
</dbReference>
<keyword evidence="1" id="KW-1133">Transmembrane helix</keyword>
<dbReference type="EMBL" id="AZCN01000008">
    <property type="protein sequence ID" value="KRK18810.1"/>
    <property type="molecule type" value="Genomic_DNA"/>
</dbReference>
<keyword evidence="1" id="KW-0472">Membrane</keyword>
<sequence length="431" mass="48654">MNWIISCLLILGVHLLADYIAVERRTWRIRGYAILLSLLFGSLLLFWGRIVFVLLLLCYLSYYVLQQKKRPVLTELVKFCSALSLQLIFVSLATIFAVASGKLWPALTDYTNIISLMIDYGLIGGFIILLHYLKIFAAITSIFRQVQVQKYFLALLLICFSALSALLWLIDFYQLNTASRSLLIAGFSSLILLTAFIFVYFLKIFNLRNEQLVAQRDYQNLLVYAQAIEKNDRTLRKFKHDQQNILLSLQTYVNESQQPELQQYFQQILDNANAQLQVAPQFANLDLIADKPLRSILLQKLAQAQQDAVTVKLELTKPFALAAPISVAQIRMLGIILDNALEAAKSATTPAVQVALFSYPNGDAELIVANNFATAPNFGHLFDYGYSQKGTERGTGLASLRELAEQQPNLLLDISQTATEFRVILTFMEAN</sequence>
<dbReference type="GO" id="GO:0016301">
    <property type="term" value="F:kinase activity"/>
    <property type="evidence" value="ECO:0007669"/>
    <property type="project" value="UniProtKB-KW"/>
</dbReference>
<dbReference type="SUPFAM" id="SSF55874">
    <property type="entry name" value="ATPase domain of HSP90 chaperone/DNA topoisomerase II/histidine kinase"/>
    <property type="match status" value="1"/>
</dbReference>
<accession>A0A0R1FI23</accession>
<reference evidence="3 4" key="1">
    <citation type="journal article" date="2015" name="Genome Announc.">
        <title>Expanding the biotechnology potential of lactobacilli through comparative genomics of 213 strains and associated genera.</title>
        <authorList>
            <person name="Sun Z."/>
            <person name="Harris H.M."/>
            <person name="McCann A."/>
            <person name="Guo C."/>
            <person name="Argimon S."/>
            <person name="Zhang W."/>
            <person name="Yang X."/>
            <person name="Jeffery I.B."/>
            <person name="Cooney J.C."/>
            <person name="Kagawa T.F."/>
            <person name="Liu W."/>
            <person name="Song Y."/>
            <person name="Salvetti E."/>
            <person name="Wrobel A."/>
            <person name="Rasinkangas P."/>
            <person name="Parkhill J."/>
            <person name="Rea M.C."/>
            <person name="O'Sullivan O."/>
            <person name="Ritari J."/>
            <person name="Douillard F.P."/>
            <person name="Paul Ross R."/>
            <person name="Yang R."/>
            <person name="Briner A.E."/>
            <person name="Felis G.E."/>
            <person name="de Vos W.M."/>
            <person name="Barrangou R."/>
            <person name="Klaenhammer T.R."/>
            <person name="Caufield P.W."/>
            <person name="Cui Y."/>
            <person name="Zhang H."/>
            <person name="O'Toole P.W."/>
        </authorList>
    </citation>
    <scope>NUCLEOTIDE SEQUENCE [LARGE SCALE GENOMIC DNA]</scope>
    <source>
        <strain evidence="3 4">DSM 20001</strain>
    </source>
</reference>
<dbReference type="InterPro" id="IPR032834">
    <property type="entry name" value="NatK-like_C"/>
</dbReference>
<dbReference type="InterPro" id="IPR036890">
    <property type="entry name" value="HATPase_C_sf"/>
</dbReference>
<comment type="caution">
    <text evidence="3">The sequence shown here is derived from an EMBL/GenBank/DDBJ whole genome shotgun (WGS) entry which is preliminary data.</text>
</comment>
<evidence type="ECO:0000256" key="1">
    <source>
        <dbReference type="SAM" id="Phobius"/>
    </source>
</evidence>
<proteinExistence type="predicted"/>
<dbReference type="PATRIC" id="fig|913848.6.peg.2416"/>
<name>A0A0R1FI23_9LACO</name>
<dbReference type="PANTHER" id="PTHR40448:SF1">
    <property type="entry name" value="TWO-COMPONENT SENSOR HISTIDINE KINASE"/>
    <property type="match status" value="1"/>
</dbReference>
<feature type="transmembrane region" description="Helical" evidence="1">
    <location>
        <begin position="76"/>
        <end position="100"/>
    </location>
</feature>
<feature type="transmembrane region" description="Helical" evidence="1">
    <location>
        <begin position="182"/>
        <end position="202"/>
    </location>
</feature>
<dbReference type="RefSeq" id="WP_010011446.1">
    <property type="nucleotide sequence ID" value="NZ_AZCN01000008.1"/>
</dbReference>
<dbReference type="GO" id="GO:0042802">
    <property type="term" value="F:identical protein binding"/>
    <property type="evidence" value="ECO:0007669"/>
    <property type="project" value="TreeGrafter"/>
</dbReference>
<dbReference type="Proteomes" id="UP000051181">
    <property type="component" value="Unassembled WGS sequence"/>
</dbReference>
<evidence type="ECO:0000313" key="4">
    <source>
        <dbReference type="Proteomes" id="UP000051181"/>
    </source>
</evidence>
<protein>
    <submittedName>
        <fullName evidence="3">Histidine protein kinase</fullName>
    </submittedName>
</protein>
<dbReference type="GeneID" id="65915959"/>
<keyword evidence="3" id="KW-0418">Kinase</keyword>
<keyword evidence="3" id="KW-0808">Transferase</keyword>
<dbReference type="AlphaFoldDB" id="A0A0R1FI23"/>
<feature type="transmembrane region" description="Helical" evidence="1">
    <location>
        <begin position="33"/>
        <end position="64"/>
    </location>
</feature>
<evidence type="ECO:0000313" key="3">
    <source>
        <dbReference type="EMBL" id="KRK18810.1"/>
    </source>
</evidence>